<evidence type="ECO:0000256" key="1">
    <source>
        <dbReference type="ARBA" id="ARBA00010617"/>
    </source>
</evidence>
<feature type="region of interest" description="Disordered" evidence="8">
    <location>
        <begin position="1"/>
        <end position="33"/>
    </location>
</feature>
<evidence type="ECO:0000256" key="6">
    <source>
        <dbReference type="ARBA" id="ARBA00023033"/>
    </source>
</evidence>
<keyword evidence="2 7" id="KW-0349">Heme</keyword>
<keyword evidence="5 7" id="KW-0408">Iron</keyword>
<dbReference type="PRINTS" id="PR00463">
    <property type="entry name" value="EP450I"/>
</dbReference>
<evidence type="ECO:0000256" key="2">
    <source>
        <dbReference type="ARBA" id="ARBA00022617"/>
    </source>
</evidence>
<dbReference type="Proteomes" id="UP000800981">
    <property type="component" value="Unassembled WGS sequence"/>
</dbReference>
<comment type="caution">
    <text evidence="9">The sequence shown here is derived from an EMBL/GenBank/DDBJ whole genome shotgun (WGS) entry which is preliminary data.</text>
</comment>
<dbReference type="InterPro" id="IPR001128">
    <property type="entry name" value="Cyt_P450"/>
</dbReference>
<dbReference type="RefSeq" id="WP_166284809.1">
    <property type="nucleotide sequence ID" value="NZ_JAANNP010000143.1"/>
</dbReference>
<dbReference type="PROSITE" id="PS00086">
    <property type="entry name" value="CYTOCHROME_P450"/>
    <property type="match status" value="1"/>
</dbReference>
<evidence type="ECO:0000313" key="10">
    <source>
        <dbReference type="Proteomes" id="UP000800981"/>
    </source>
</evidence>
<dbReference type="Pfam" id="PF00067">
    <property type="entry name" value="p450"/>
    <property type="match status" value="1"/>
</dbReference>
<keyword evidence="6 7" id="KW-0503">Monooxygenase</keyword>
<organism evidence="9 10">
    <name type="scientific">Motilibacter deserti</name>
    <dbReference type="NCBI Taxonomy" id="2714956"/>
    <lineage>
        <taxon>Bacteria</taxon>
        <taxon>Bacillati</taxon>
        <taxon>Actinomycetota</taxon>
        <taxon>Actinomycetes</taxon>
        <taxon>Motilibacterales</taxon>
        <taxon>Motilibacteraceae</taxon>
        <taxon>Motilibacter</taxon>
    </lineage>
</organism>
<gene>
    <name evidence="9" type="ORF">G9H71_21485</name>
</gene>
<dbReference type="PRINTS" id="PR00385">
    <property type="entry name" value="P450"/>
</dbReference>
<dbReference type="Gene3D" id="1.10.630.10">
    <property type="entry name" value="Cytochrome P450"/>
    <property type="match status" value="1"/>
</dbReference>
<feature type="compositionally biased region" description="Polar residues" evidence="8">
    <location>
        <begin position="1"/>
        <end position="11"/>
    </location>
</feature>
<dbReference type="InterPro" id="IPR017972">
    <property type="entry name" value="Cyt_P450_CS"/>
</dbReference>
<evidence type="ECO:0000256" key="4">
    <source>
        <dbReference type="ARBA" id="ARBA00023002"/>
    </source>
</evidence>
<protein>
    <submittedName>
        <fullName evidence="9">Cytochrome P450</fullName>
    </submittedName>
</protein>
<accession>A0ABX0GZB3</accession>
<dbReference type="InterPro" id="IPR002401">
    <property type="entry name" value="Cyt_P450_E_grp-I"/>
</dbReference>
<evidence type="ECO:0000256" key="8">
    <source>
        <dbReference type="SAM" id="MobiDB-lite"/>
    </source>
</evidence>
<keyword evidence="4 7" id="KW-0560">Oxidoreductase</keyword>
<dbReference type="InterPro" id="IPR050196">
    <property type="entry name" value="Cytochrome_P450_Monoox"/>
</dbReference>
<evidence type="ECO:0000256" key="7">
    <source>
        <dbReference type="RuleBase" id="RU000461"/>
    </source>
</evidence>
<dbReference type="PANTHER" id="PTHR24291">
    <property type="entry name" value="CYTOCHROME P450 FAMILY 4"/>
    <property type="match status" value="1"/>
</dbReference>
<comment type="similarity">
    <text evidence="1 7">Belongs to the cytochrome P450 family.</text>
</comment>
<dbReference type="InterPro" id="IPR036396">
    <property type="entry name" value="Cyt_P450_sf"/>
</dbReference>
<dbReference type="CDD" id="cd20620">
    <property type="entry name" value="CYP132-like"/>
    <property type="match status" value="1"/>
</dbReference>
<proteinExistence type="inferred from homology"/>
<evidence type="ECO:0000256" key="3">
    <source>
        <dbReference type="ARBA" id="ARBA00022723"/>
    </source>
</evidence>
<reference evidence="9 10" key="1">
    <citation type="submission" date="2020-03" db="EMBL/GenBank/DDBJ databases">
        <title>Two novel Motilibacter sp.</title>
        <authorList>
            <person name="Liu S."/>
        </authorList>
    </citation>
    <scope>NUCLEOTIDE SEQUENCE [LARGE SCALE GENOMIC DNA]</scope>
    <source>
        <strain evidence="9 10">E257</strain>
    </source>
</reference>
<evidence type="ECO:0000256" key="5">
    <source>
        <dbReference type="ARBA" id="ARBA00023004"/>
    </source>
</evidence>
<sequence length="470" mass="52038">MTEQADGTATRTEGLAPVIPAQRRPGQAPVPRPRRSLAQVLGGELPEFAADRLALMTRLRAEQGDAVPFRLGTVRALLLSDPAEIDAVLVRRNKEFGKHFLPLVGGSLLGQGLFTSTGDLWKRERRLTQPAFHRSRLAAYDRVMVRYAREAADSWADGEVRDVCDEMMWLTMRIVAAALFDADVAGDAQVVGDAMEGVRKSLSARLSAPIPYPEAVPTPTTVRLRRGVRRMDAIVQRFIDERRSGGVEGRDDLLSVLVGANDDETGGMSDRQLRDEVMTLFVGGHETTALALTWTWHLLAQRPDVLAAVREELDRVLDGRDATSDDVRSLTLLTDVIHESLRLFPPVYAFDRKVLADTTVAGHRLRKGTVVVISPWVVHRHPGIYDRPEEFRPERWAGGAVRRLQRSSYLPFGGGPRVCIGNGFAELEMVLVLATILQRLSFEQVSLAPPVPEASITLRPRDGLPLRVRP</sequence>
<keyword evidence="10" id="KW-1185">Reference proteome</keyword>
<dbReference type="PANTHER" id="PTHR24291:SF50">
    <property type="entry name" value="BIFUNCTIONAL ALBAFLAVENONE MONOOXYGENASE_TERPENE SYNTHASE"/>
    <property type="match status" value="1"/>
</dbReference>
<dbReference type="SUPFAM" id="SSF48264">
    <property type="entry name" value="Cytochrome P450"/>
    <property type="match status" value="1"/>
</dbReference>
<name>A0ABX0GZB3_9ACTN</name>
<keyword evidence="3 7" id="KW-0479">Metal-binding</keyword>
<evidence type="ECO:0000313" key="9">
    <source>
        <dbReference type="EMBL" id="NHC16362.1"/>
    </source>
</evidence>
<dbReference type="EMBL" id="JAANNP010000143">
    <property type="protein sequence ID" value="NHC16362.1"/>
    <property type="molecule type" value="Genomic_DNA"/>
</dbReference>